<evidence type="ECO:0008006" key="4">
    <source>
        <dbReference type="Google" id="ProtNLM"/>
    </source>
</evidence>
<evidence type="ECO:0000313" key="3">
    <source>
        <dbReference type="Proteomes" id="UP001430953"/>
    </source>
</evidence>
<sequence>MLTKINLLSLSNSLRLPPSIIFFILLQAARKKKEIFNIKKNVYSYNLILHCIPLPFVKNFLVPDLSLSIFKIQTKYIILIKNQSNFFLSMLIISLFYNLYFCGTRSIYHNRENVYLAQGFIHCVSIRLIQTAQF</sequence>
<comment type="caution">
    <text evidence="2">The sequence shown here is derived from an EMBL/GenBank/DDBJ whole genome shotgun (WGS) entry which is preliminary data.</text>
</comment>
<keyword evidence="1" id="KW-0812">Transmembrane</keyword>
<dbReference type="EMBL" id="JADYXP020000002">
    <property type="protein sequence ID" value="KAL0130026.1"/>
    <property type="molecule type" value="Genomic_DNA"/>
</dbReference>
<protein>
    <recommendedName>
        <fullName evidence="4">Transmembrane protein</fullName>
    </recommendedName>
</protein>
<evidence type="ECO:0000256" key="1">
    <source>
        <dbReference type="SAM" id="Phobius"/>
    </source>
</evidence>
<gene>
    <name evidence="2" type="ORF">PUN28_001960</name>
</gene>
<organism evidence="2 3">
    <name type="scientific">Cardiocondyla obscurior</name>
    <dbReference type="NCBI Taxonomy" id="286306"/>
    <lineage>
        <taxon>Eukaryota</taxon>
        <taxon>Metazoa</taxon>
        <taxon>Ecdysozoa</taxon>
        <taxon>Arthropoda</taxon>
        <taxon>Hexapoda</taxon>
        <taxon>Insecta</taxon>
        <taxon>Pterygota</taxon>
        <taxon>Neoptera</taxon>
        <taxon>Endopterygota</taxon>
        <taxon>Hymenoptera</taxon>
        <taxon>Apocrita</taxon>
        <taxon>Aculeata</taxon>
        <taxon>Formicoidea</taxon>
        <taxon>Formicidae</taxon>
        <taxon>Myrmicinae</taxon>
        <taxon>Cardiocondyla</taxon>
    </lineage>
</organism>
<keyword evidence="1" id="KW-0472">Membrane</keyword>
<dbReference type="Proteomes" id="UP001430953">
    <property type="component" value="Unassembled WGS sequence"/>
</dbReference>
<name>A0AAW2GRZ0_9HYME</name>
<proteinExistence type="predicted"/>
<dbReference type="AlphaFoldDB" id="A0AAW2GRZ0"/>
<keyword evidence="1" id="KW-1133">Transmembrane helix</keyword>
<keyword evidence="3" id="KW-1185">Reference proteome</keyword>
<evidence type="ECO:0000313" key="2">
    <source>
        <dbReference type="EMBL" id="KAL0130026.1"/>
    </source>
</evidence>
<feature type="transmembrane region" description="Helical" evidence="1">
    <location>
        <begin position="82"/>
        <end position="101"/>
    </location>
</feature>
<accession>A0AAW2GRZ0</accession>
<reference evidence="2 3" key="1">
    <citation type="submission" date="2023-03" db="EMBL/GenBank/DDBJ databases">
        <title>High recombination rates correlate with genetic variation in Cardiocondyla obscurior ants.</title>
        <authorList>
            <person name="Errbii M."/>
        </authorList>
    </citation>
    <scope>NUCLEOTIDE SEQUENCE [LARGE SCALE GENOMIC DNA]</scope>
    <source>
        <strain evidence="2">Alpha-2009</strain>
        <tissue evidence="2">Whole body</tissue>
    </source>
</reference>